<dbReference type="AlphaFoldDB" id="A0AAQ5ZHA1"/>
<dbReference type="GeneTree" id="ENSGT01100000263473"/>
<reference evidence="5 6" key="1">
    <citation type="submission" date="2022-01" db="EMBL/GenBank/DDBJ databases">
        <title>A chromosome-scale genome assembly of the false clownfish, Amphiprion ocellaris.</title>
        <authorList>
            <person name="Ryu T."/>
        </authorList>
    </citation>
    <scope>NUCLEOTIDE SEQUENCE [LARGE SCALE GENOMIC DNA]</scope>
</reference>
<evidence type="ECO:0000313" key="6">
    <source>
        <dbReference type="Proteomes" id="UP001501940"/>
    </source>
</evidence>
<accession>A0AAQ5ZHA1</accession>
<dbReference type="RefSeq" id="XP_054867893.1">
    <property type="nucleotide sequence ID" value="XM_055011918.1"/>
</dbReference>
<evidence type="ECO:0000259" key="4">
    <source>
        <dbReference type="PROSITE" id="PS50041"/>
    </source>
</evidence>
<evidence type="ECO:0000256" key="3">
    <source>
        <dbReference type="SAM" id="SignalP"/>
    </source>
</evidence>
<dbReference type="PROSITE" id="PS50041">
    <property type="entry name" value="C_TYPE_LECTIN_2"/>
    <property type="match status" value="2"/>
</dbReference>
<dbReference type="GeneID" id="111575908"/>
<dbReference type="InterPro" id="IPR018378">
    <property type="entry name" value="C-type_lectin_CS"/>
</dbReference>
<feature type="chain" id="PRO_5043389273" description="C-type lectin domain-containing protein" evidence="3">
    <location>
        <begin position="23"/>
        <end position="321"/>
    </location>
</feature>
<name>A0AAQ5ZHA1_AMPOC</name>
<dbReference type="KEGG" id="aoce:111575908"/>
<sequence length="321" mass="37338">MDGNTVIVMALLGLCILPSCSAQFYHIVTAAMTWTDAQSYCREKYTDLVTINSMEDMVRLRDQLGGKDDDQFWIGLYGDLDNWKWSLEKEGNEEGQAEYSVWYPGQPNMYSGVLACGNIDTEGTWSDYSCNAGLPFICYNEFSETKYIYVSTPMNWINAQRYCRERYTDLASMRNEPERNEMKMLVKKSAWIGLYRVAWKWSDGQIMDVTSFQKWSTGQPKKIKHYCVTTTHGGWNARPCSDKYAFVCRVRKQVRVKVMLKTSDSSVDLEDMQDAILQQFSQRLKDHGRSEHVNLKWMKQPDGKTFQLKESEEKKKKRSDK</sequence>
<evidence type="ECO:0000256" key="2">
    <source>
        <dbReference type="SAM" id="MobiDB-lite"/>
    </source>
</evidence>
<feature type="domain" description="C-type lectin" evidence="4">
    <location>
        <begin position="142"/>
        <end position="249"/>
    </location>
</feature>
<reference evidence="5" key="2">
    <citation type="submission" date="2025-08" db="UniProtKB">
        <authorList>
            <consortium name="Ensembl"/>
        </authorList>
    </citation>
    <scope>IDENTIFICATION</scope>
</reference>
<keyword evidence="6" id="KW-1185">Reference proteome</keyword>
<dbReference type="InterPro" id="IPR016186">
    <property type="entry name" value="C-type_lectin-like/link_sf"/>
</dbReference>
<keyword evidence="1" id="KW-1015">Disulfide bond</keyword>
<reference evidence="5" key="3">
    <citation type="submission" date="2025-09" db="UniProtKB">
        <authorList>
            <consortium name="Ensembl"/>
        </authorList>
    </citation>
    <scope>IDENTIFICATION</scope>
</reference>
<organism evidence="5 6">
    <name type="scientific">Amphiprion ocellaris</name>
    <name type="common">Clown anemonefish</name>
    <dbReference type="NCBI Taxonomy" id="80972"/>
    <lineage>
        <taxon>Eukaryota</taxon>
        <taxon>Metazoa</taxon>
        <taxon>Chordata</taxon>
        <taxon>Craniata</taxon>
        <taxon>Vertebrata</taxon>
        <taxon>Euteleostomi</taxon>
        <taxon>Actinopterygii</taxon>
        <taxon>Neopterygii</taxon>
        <taxon>Teleostei</taxon>
        <taxon>Neoteleostei</taxon>
        <taxon>Acanthomorphata</taxon>
        <taxon>Ovalentaria</taxon>
        <taxon>Pomacentridae</taxon>
        <taxon>Amphiprion</taxon>
    </lineage>
</organism>
<protein>
    <recommendedName>
        <fullName evidence="4">C-type lectin domain-containing protein</fullName>
    </recommendedName>
</protein>
<dbReference type="PANTHER" id="PTHR45784">
    <property type="entry name" value="C-TYPE LECTIN DOMAIN FAMILY 20 MEMBER A-RELATED"/>
    <property type="match status" value="1"/>
</dbReference>
<evidence type="ECO:0000313" key="5">
    <source>
        <dbReference type="Ensembl" id="ENSAOCP00000065443.1"/>
    </source>
</evidence>
<dbReference type="InterPro" id="IPR001304">
    <property type="entry name" value="C-type_lectin-like"/>
</dbReference>
<dbReference type="InterPro" id="IPR016187">
    <property type="entry name" value="CTDL_fold"/>
</dbReference>
<dbReference type="Pfam" id="PF00059">
    <property type="entry name" value="Lectin_C"/>
    <property type="match status" value="2"/>
</dbReference>
<keyword evidence="3" id="KW-0732">Signal</keyword>
<feature type="region of interest" description="Disordered" evidence="2">
    <location>
        <begin position="300"/>
        <end position="321"/>
    </location>
</feature>
<feature type="domain" description="C-type lectin" evidence="4">
    <location>
        <begin position="20"/>
        <end position="139"/>
    </location>
</feature>
<dbReference type="RefSeq" id="XP_054867894.1">
    <property type="nucleotide sequence ID" value="XM_055011919.1"/>
</dbReference>
<dbReference type="SMART" id="SM00034">
    <property type="entry name" value="CLECT"/>
    <property type="match status" value="2"/>
</dbReference>
<proteinExistence type="predicted"/>
<evidence type="ECO:0000256" key="1">
    <source>
        <dbReference type="ARBA" id="ARBA00023157"/>
    </source>
</evidence>
<dbReference type="Proteomes" id="UP001501940">
    <property type="component" value="Chromosome 7"/>
</dbReference>
<dbReference type="Gene3D" id="3.10.100.10">
    <property type="entry name" value="Mannose-Binding Protein A, subunit A"/>
    <property type="match status" value="2"/>
</dbReference>
<dbReference type="SUPFAM" id="SSF56436">
    <property type="entry name" value="C-type lectin-like"/>
    <property type="match status" value="2"/>
</dbReference>
<dbReference type="PANTHER" id="PTHR45784:SF3">
    <property type="entry name" value="C-TYPE LECTIN DOMAIN FAMILY 4 MEMBER K-LIKE-RELATED"/>
    <property type="match status" value="1"/>
</dbReference>
<dbReference type="PROSITE" id="PS00615">
    <property type="entry name" value="C_TYPE_LECTIN_1"/>
    <property type="match status" value="1"/>
</dbReference>
<dbReference type="Ensembl" id="ENSAOCT00000052791.1">
    <property type="protein sequence ID" value="ENSAOCP00000065443.1"/>
    <property type="gene ID" value="ENSAOCG00000024909.1"/>
</dbReference>
<feature type="signal peptide" evidence="3">
    <location>
        <begin position="1"/>
        <end position="22"/>
    </location>
</feature>